<feature type="transmembrane region" description="Helical" evidence="1">
    <location>
        <begin position="189"/>
        <end position="209"/>
    </location>
</feature>
<dbReference type="SUPFAM" id="SSF49354">
    <property type="entry name" value="PapD-like"/>
    <property type="match status" value="1"/>
</dbReference>
<reference evidence="3 4" key="1">
    <citation type="journal article" date="2014" name="Genome Biol. Evol.">
        <title>The genome of the myxosporean Thelohanellus kitauei shows adaptations to nutrient acquisition within its fish host.</title>
        <authorList>
            <person name="Yang Y."/>
            <person name="Xiong J."/>
            <person name="Zhou Z."/>
            <person name="Huo F."/>
            <person name="Miao W."/>
            <person name="Ran C."/>
            <person name="Liu Y."/>
            <person name="Zhang J."/>
            <person name="Feng J."/>
            <person name="Wang M."/>
            <person name="Wang M."/>
            <person name="Wang L."/>
            <person name="Yao B."/>
        </authorList>
    </citation>
    <scope>NUCLEOTIDE SEQUENCE [LARGE SCALE GENOMIC DNA]</scope>
    <source>
        <strain evidence="3">Wuqing</strain>
    </source>
</reference>
<dbReference type="InterPro" id="IPR008962">
    <property type="entry name" value="PapD-like_sf"/>
</dbReference>
<keyword evidence="4" id="KW-1185">Reference proteome</keyword>
<evidence type="ECO:0000313" key="4">
    <source>
        <dbReference type="Proteomes" id="UP000031668"/>
    </source>
</evidence>
<feature type="domain" description="MSP" evidence="2">
    <location>
        <begin position="5"/>
        <end position="124"/>
    </location>
</feature>
<name>A0A0C2M420_THEKT</name>
<proteinExistence type="predicted"/>
<dbReference type="InterPro" id="IPR013783">
    <property type="entry name" value="Ig-like_fold"/>
</dbReference>
<dbReference type="Proteomes" id="UP000031668">
    <property type="component" value="Unassembled WGS sequence"/>
</dbReference>
<sequence>MLKANVTIDPKPDLFFERSDHNEQISHFTITNNSSEIVLFKVKVTHPKEVTVNPAYGHVDAHSEHSVSVKIKQKDTTKMSKYKLQVLIYSRGDILELNAESITDYIKKNSPQEISASVLSCKIQEDSRINIEPEPIDFKNDSPRKYVSMNIPESKIDSSTPLPEPSKPIPCTTPLVITREIPTKSDGSFVKISVIAALLLAILVYFFYFRK</sequence>
<dbReference type="PROSITE" id="PS50202">
    <property type="entry name" value="MSP"/>
    <property type="match status" value="1"/>
</dbReference>
<evidence type="ECO:0000259" key="2">
    <source>
        <dbReference type="PROSITE" id="PS50202"/>
    </source>
</evidence>
<comment type="caution">
    <text evidence="3">The sequence shown here is derived from an EMBL/GenBank/DDBJ whole genome shotgun (WGS) entry which is preliminary data.</text>
</comment>
<keyword evidence="1" id="KW-0472">Membrane</keyword>
<accession>A0A0C2M420</accession>
<protein>
    <recommendedName>
        <fullName evidence="2">MSP domain-containing protein</fullName>
    </recommendedName>
</protein>
<dbReference type="Pfam" id="PF00635">
    <property type="entry name" value="Motile_Sperm"/>
    <property type="match status" value="1"/>
</dbReference>
<dbReference type="OrthoDB" id="264603at2759"/>
<keyword evidence="1" id="KW-0812">Transmembrane</keyword>
<gene>
    <name evidence="3" type="ORF">RF11_15845</name>
</gene>
<evidence type="ECO:0000313" key="3">
    <source>
        <dbReference type="EMBL" id="KII61775.1"/>
    </source>
</evidence>
<dbReference type="AlphaFoldDB" id="A0A0C2M420"/>
<evidence type="ECO:0000256" key="1">
    <source>
        <dbReference type="SAM" id="Phobius"/>
    </source>
</evidence>
<dbReference type="Gene3D" id="2.60.40.10">
    <property type="entry name" value="Immunoglobulins"/>
    <property type="match status" value="1"/>
</dbReference>
<keyword evidence="1" id="KW-1133">Transmembrane helix</keyword>
<organism evidence="3 4">
    <name type="scientific">Thelohanellus kitauei</name>
    <name type="common">Myxosporean</name>
    <dbReference type="NCBI Taxonomy" id="669202"/>
    <lineage>
        <taxon>Eukaryota</taxon>
        <taxon>Metazoa</taxon>
        <taxon>Cnidaria</taxon>
        <taxon>Myxozoa</taxon>
        <taxon>Myxosporea</taxon>
        <taxon>Bivalvulida</taxon>
        <taxon>Platysporina</taxon>
        <taxon>Myxobolidae</taxon>
        <taxon>Thelohanellus</taxon>
    </lineage>
</organism>
<dbReference type="EMBL" id="JWZT01005261">
    <property type="protein sequence ID" value="KII61775.1"/>
    <property type="molecule type" value="Genomic_DNA"/>
</dbReference>
<dbReference type="InterPro" id="IPR000535">
    <property type="entry name" value="MSP_dom"/>
</dbReference>